<dbReference type="AlphaFoldDB" id="A0A7X9P0C4"/>
<dbReference type="InterPro" id="IPR002123">
    <property type="entry name" value="Plipid/glycerol_acylTrfase"/>
</dbReference>
<dbReference type="PANTHER" id="PTHR10434:SF9">
    <property type="entry name" value="PHOSPHOLIPID_GLYCEROL ACYLTRANSFERASE DOMAIN-CONTAINING PROTEIN"/>
    <property type="match status" value="1"/>
</dbReference>
<dbReference type="Pfam" id="PF01553">
    <property type="entry name" value="Acyltransferase"/>
    <property type="match status" value="1"/>
</dbReference>
<evidence type="ECO:0000256" key="1">
    <source>
        <dbReference type="ARBA" id="ARBA00005189"/>
    </source>
</evidence>
<evidence type="ECO:0000256" key="2">
    <source>
        <dbReference type="ARBA" id="ARBA00022679"/>
    </source>
</evidence>
<proteinExistence type="predicted"/>
<dbReference type="PANTHER" id="PTHR10434">
    <property type="entry name" value="1-ACYL-SN-GLYCEROL-3-PHOSPHATE ACYLTRANSFERASE"/>
    <property type="match status" value="1"/>
</dbReference>
<dbReference type="GO" id="GO:0006654">
    <property type="term" value="P:phosphatidic acid biosynthetic process"/>
    <property type="evidence" value="ECO:0007669"/>
    <property type="project" value="TreeGrafter"/>
</dbReference>
<dbReference type="RefSeq" id="WP_169654793.1">
    <property type="nucleotide sequence ID" value="NZ_JABANE010000005.1"/>
</dbReference>
<keyword evidence="2 5" id="KW-0808">Transferase</keyword>
<name>A0A7X9P0C4_9BACT</name>
<evidence type="ECO:0000259" key="4">
    <source>
        <dbReference type="SMART" id="SM00563"/>
    </source>
</evidence>
<reference evidence="5 6" key="1">
    <citation type="submission" date="2020-04" db="EMBL/GenBank/DDBJ databases">
        <title>Flammeovirga sp. SR4, a novel species isolated from seawater.</title>
        <authorList>
            <person name="Wang X."/>
        </authorList>
    </citation>
    <scope>NUCLEOTIDE SEQUENCE [LARGE SCALE GENOMIC DNA]</scope>
    <source>
        <strain evidence="5 6">ATCC 23126</strain>
    </source>
</reference>
<accession>A0A7X9P0C4</accession>
<comment type="pathway">
    <text evidence="1">Lipid metabolism.</text>
</comment>
<evidence type="ECO:0000313" key="5">
    <source>
        <dbReference type="EMBL" id="NME66883.1"/>
    </source>
</evidence>
<keyword evidence="6" id="KW-1185">Reference proteome</keyword>
<gene>
    <name evidence="5" type="ORF">HHU12_02795</name>
</gene>
<dbReference type="GO" id="GO:0003841">
    <property type="term" value="F:1-acylglycerol-3-phosphate O-acyltransferase activity"/>
    <property type="evidence" value="ECO:0007669"/>
    <property type="project" value="TreeGrafter"/>
</dbReference>
<dbReference type="SMART" id="SM00563">
    <property type="entry name" value="PlsC"/>
    <property type="match status" value="1"/>
</dbReference>
<dbReference type="SUPFAM" id="SSF69593">
    <property type="entry name" value="Glycerol-3-phosphate (1)-acyltransferase"/>
    <property type="match status" value="1"/>
</dbReference>
<protein>
    <submittedName>
        <fullName evidence="5">Acyltransferase</fullName>
    </submittedName>
</protein>
<dbReference type="Proteomes" id="UP000576082">
    <property type="component" value="Unassembled WGS sequence"/>
</dbReference>
<dbReference type="EMBL" id="JABANE010000005">
    <property type="protein sequence ID" value="NME66883.1"/>
    <property type="molecule type" value="Genomic_DNA"/>
</dbReference>
<comment type="caution">
    <text evidence="5">The sequence shown here is derived from an EMBL/GenBank/DDBJ whole genome shotgun (WGS) entry which is preliminary data.</text>
</comment>
<evidence type="ECO:0000256" key="3">
    <source>
        <dbReference type="ARBA" id="ARBA00023315"/>
    </source>
</evidence>
<feature type="domain" description="Phospholipid/glycerol acyltransferase" evidence="4">
    <location>
        <begin position="31"/>
        <end position="149"/>
    </location>
</feature>
<keyword evidence="3 5" id="KW-0012">Acyltransferase</keyword>
<organism evidence="5 6">
    <name type="scientific">Flammeovirga aprica JL-4</name>
    <dbReference type="NCBI Taxonomy" id="694437"/>
    <lineage>
        <taxon>Bacteria</taxon>
        <taxon>Pseudomonadati</taxon>
        <taxon>Bacteroidota</taxon>
        <taxon>Cytophagia</taxon>
        <taxon>Cytophagales</taxon>
        <taxon>Flammeovirgaceae</taxon>
        <taxon>Flammeovirga</taxon>
    </lineage>
</organism>
<evidence type="ECO:0000313" key="6">
    <source>
        <dbReference type="Proteomes" id="UP000576082"/>
    </source>
</evidence>
<sequence>MIRLIFRLLFNLNGWSLSIDHIDQNDLKKSVFLATPHTSNWDAVYMVAAMLKIGVKLRFAIKREWIRFPLSIALKPMGAIGIDRRPQGERKTKLSMVEAMANLFEVKEELSLVIPPEGSRSLREEWKSGFYYVATTAKVPIVLAYLDYDTKTAGVYEAFHPTGNFEEDMKYIISVYKKHNPGPKFPEMFMYDKRFA</sequence>